<dbReference type="RefSeq" id="WP_273941317.1">
    <property type="nucleotide sequence ID" value="NZ_CP097263.1"/>
</dbReference>
<organism evidence="2 3">
    <name type="scientific">Kutzneria chonburiensis</name>
    <dbReference type="NCBI Taxonomy" id="1483604"/>
    <lineage>
        <taxon>Bacteria</taxon>
        <taxon>Bacillati</taxon>
        <taxon>Actinomycetota</taxon>
        <taxon>Actinomycetes</taxon>
        <taxon>Pseudonocardiales</taxon>
        <taxon>Pseudonocardiaceae</taxon>
        <taxon>Kutzneria</taxon>
    </lineage>
</organism>
<dbReference type="Proteomes" id="UP001589810">
    <property type="component" value="Unassembled WGS sequence"/>
</dbReference>
<gene>
    <name evidence="2" type="ORF">ACFFH7_15530</name>
</gene>
<reference evidence="2 3" key="1">
    <citation type="submission" date="2024-09" db="EMBL/GenBank/DDBJ databases">
        <authorList>
            <person name="Sun Q."/>
            <person name="Mori K."/>
        </authorList>
    </citation>
    <scope>NUCLEOTIDE SEQUENCE [LARGE SCALE GENOMIC DNA]</scope>
    <source>
        <strain evidence="2 3">TBRC 1432</strain>
    </source>
</reference>
<dbReference type="EMBL" id="JBHLUD010000004">
    <property type="protein sequence ID" value="MFC0542909.1"/>
    <property type="molecule type" value="Genomic_DNA"/>
</dbReference>
<sequence length="290" mass="31642">MSSSGDRPALEQLADLRVSWAARAYRHSLVRLEMASTQLLTTVERNDIGTRGAVRRGRPVEIVSPLASAYMSALDAKNLADRVLTAALVRERDKRADRLRAVLAGRGTCWPDGLGELDLCLILQRMAGEPAAEREWSIEEVGLAEELSELVLAHLDGDQAVLDSLPGTDLSDLPLVMVGDFAPRIVVGDVSVQHAQWWFAREEIVGADPFRAMQRLRGRHRLPRHCVARSTADPAQFLVDLDVPMLVEAVVHHLAQGGDLLLTERPEMVQDSGRAAAAEPGDELTAKSSA</sequence>
<comment type="caution">
    <text evidence="2">The sequence shown here is derived from an EMBL/GenBank/DDBJ whole genome shotgun (WGS) entry which is preliminary data.</text>
</comment>
<evidence type="ECO:0000313" key="3">
    <source>
        <dbReference type="Proteomes" id="UP001589810"/>
    </source>
</evidence>
<proteinExistence type="predicted"/>
<evidence type="ECO:0000256" key="1">
    <source>
        <dbReference type="SAM" id="MobiDB-lite"/>
    </source>
</evidence>
<evidence type="ECO:0000313" key="2">
    <source>
        <dbReference type="EMBL" id="MFC0542909.1"/>
    </source>
</evidence>
<protein>
    <submittedName>
        <fullName evidence="2">Uncharacterized protein</fullName>
    </submittedName>
</protein>
<accession>A0ABV6MRW4</accession>
<feature type="region of interest" description="Disordered" evidence="1">
    <location>
        <begin position="270"/>
        <end position="290"/>
    </location>
</feature>
<keyword evidence="3" id="KW-1185">Reference proteome</keyword>
<name>A0ABV6MRW4_9PSEU</name>